<evidence type="ECO:0000256" key="1">
    <source>
        <dbReference type="ARBA" id="ARBA00006795"/>
    </source>
</evidence>
<dbReference type="Pfam" id="PF04677">
    <property type="entry name" value="CwfJ_C_1"/>
    <property type="match status" value="1"/>
</dbReference>
<dbReference type="SUPFAM" id="SSF54197">
    <property type="entry name" value="HIT-like"/>
    <property type="match status" value="1"/>
</dbReference>
<dbReference type="GO" id="GO:0000398">
    <property type="term" value="P:mRNA splicing, via spliceosome"/>
    <property type="evidence" value="ECO:0007669"/>
    <property type="project" value="TreeGrafter"/>
</dbReference>
<feature type="domain" description="Cwf19-like C-terminal" evidence="5">
    <location>
        <begin position="348"/>
        <end position="455"/>
    </location>
</feature>
<dbReference type="CTD" id="55280"/>
<sequence>MPEKPLRILACGDVNGRIDTLYGRVRTVQKKSGDFDLLLCLGSFFGASAEAEQEWEAYKNGDKKAPIHTYILGANDQSTAKYFPEVDGMELAENITYLGRKGVFTGASGLQMAYLSGVEAAGAPGAAGPSHTFSRRDVVSLTEPLISDAKFRGVDILLTSPWPAGVTQYGNKPEDAEVACRGSQAVADLCRCLKPRYHFAGLEGVHYERLPFRNHRVLLEGARHVTRFIALAPVGNAAKRKYLYAFTVAPMCHLEPAELVRQPPDVTENPFAKATAKQQQRQQQQQQRPQHQPPSSQATVQGEETAQQFFFDLARPPPSHGRDRKRRSDGPGGGHMPAHDAKLPRKPPQQTGPCWFCLASPDVEKHLVVSIGTHVYVALAKGGLARDHVLVAPVAHHASTVDLPEEAAVEMRSYLDALRRFHSARRQRCVVFERNYRSMHLQLQVVGVPEQRCSTDEIKEVFVQQGAENQMELLELPERSELKQIVEPGTPYFYAEFDNGEKLFQRIKSRFPLQFGREVLASEAILNMPDRGDWRACKSSREEEEGIAKEFRKDFQPFDFSLLE</sequence>
<evidence type="ECO:0000313" key="7">
    <source>
        <dbReference type="RefSeq" id="XP_032814171.1"/>
    </source>
</evidence>
<evidence type="ECO:0000256" key="2">
    <source>
        <dbReference type="ARBA" id="ARBA00041007"/>
    </source>
</evidence>
<dbReference type="InterPro" id="IPR006767">
    <property type="entry name" value="Cwf19-like_C_dom-2"/>
</dbReference>
<protein>
    <recommendedName>
        <fullName evidence="2">CWF19-like protein 1</fullName>
    </recommendedName>
</protein>
<dbReference type="AlphaFoldDB" id="A0AAJ7TC59"/>
<dbReference type="GO" id="GO:0071014">
    <property type="term" value="C:post-mRNA release spliceosomal complex"/>
    <property type="evidence" value="ECO:0007669"/>
    <property type="project" value="TreeGrafter"/>
</dbReference>
<feature type="compositionally biased region" description="Polar residues" evidence="3">
    <location>
        <begin position="298"/>
        <end position="308"/>
    </location>
</feature>
<dbReference type="GO" id="GO:0061632">
    <property type="term" value="F:RNA lariat debranching enzyme activator activity"/>
    <property type="evidence" value="ECO:0007669"/>
    <property type="project" value="TreeGrafter"/>
</dbReference>
<feature type="region of interest" description="Disordered" evidence="3">
    <location>
        <begin position="264"/>
        <end position="347"/>
    </location>
</feature>
<keyword evidence="6" id="KW-1185">Reference proteome</keyword>
<dbReference type="PANTHER" id="PTHR12072">
    <property type="entry name" value="CWF19, CELL CYCLE CONTROL PROTEIN"/>
    <property type="match status" value="1"/>
</dbReference>
<dbReference type="InterPro" id="IPR006768">
    <property type="entry name" value="Cwf19-like_C_dom-1"/>
</dbReference>
<evidence type="ECO:0000313" key="6">
    <source>
        <dbReference type="Proteomes" id="UP001318040"/>
    </source>
</evidence>
<evidence type="ECO:0000259" key="5">
    <source>
        <dbReference type="Pfam" id="PF04677"/>
    </source>
</evidence>
<dbReference type="Pfam" id="PF04676">
    <property type="entry name" value="CwfJ_C_2"/>
    <property type="match status" value="1"/>
</dbReference>
<dbReference type="FunFam" id="3.30.428.10:FF:000024">
    <property type="entry name" value="CWF19-like cell cycle control factor 1"/>
    <property type="match status" value="1"/>
</dbReference>
<reference evidence="7" key="1">
    <citation type="submission" date="2025-08" db="UniProtKB">
        <authorList>
            <consortium name="RefSeq"/>
        </authorList>
    </citation>
    <scope>IDENTIFICATION</scope>
    <source>
        <tissue evidence="7">Sperm</tissue>
    </source>
</reference>
<evidence type="ECO:0000256" key="3">
    <source>
        <dbReference type="SAM" id="MobiDB-lite"/>
    </source>
</evidence>
<comment type="similarity">
    <text evidence="1">Belongs to the CWF19 family.</text>
</comment>
<dbReference type="PANTHER" id="PTHR12072:SF4">
    <property type="entry name" value="CWF19-LIKE PROTEIN 1"/>
    <property type="match status" value="1"/>
</dbReference>
<gene>
    <name evidence="7" type="primary">CWF19L1</name>
</gene>
<dbReference type="Gene3D" id="3.30.428.10">
    <property type="entry name" value="HIT-like"/>
    <property type="match status" value="1"/>
</dbReference>
<dbReference type="SUPFAM" id="SSF56300">
    <property type="entry name" value="Metallo-dependent phosphatases"/>
    <property type="match status" value="1"/>
</dbReference>
<feature type="domain" description="Cwf19-like protein C-terminal" evidence="4">
    <location>
        <begin position="470"/>
        <end position="560"/>
    </location>
</feature>
<dbReference type="Proteomes" id="UP001318040">
    <property type="component" value="Chromosome 21"/>
</dbReference>
<feature type="compositionally biased region" description="Low complexity" evidence="3">
    <location>
        <begin position="278"/>
        <end position="297"/>
    </location>
</feature>
<organism evidence="6 7">
    <name type="scientific">Petromyzon marinus</name>
    <name type="common">Sea lamprey</name>
    <dbReference type="NCBI Taxonomy" id="7757"/>
    <lineage>
        <taxon>Eukaryota</taxon>
        <taxon>Metazoa</taxon>
        <taxon>Chordata</taxon>
        <taxon>Craniata</taxon>
        <taxon>Vertebrata</taxon>
        <taxon>Cyclostomata</taxon>
        <taxon>Hyperoartia</taxon>
        <taxon>Petromyzontiformes</taxon>
        <taxon>Petromyzontidae</taxon>
        <taxon>Petromyzon</taxon>
    </lineage>
</organism>
<dbReference type="RefSeq" id="XP_032814171.1">
    <property type="nucleotide sequence ID" value="XM_032958280.1"/>
</dbReference>
<evidence type="ECO:0000259" key="4">
    <source>
        <dbReference type="Pfam" id="PF04676"/>
    </source>
</evidence>
<dbReference type="InterPro" id="IPR029052">
    <property type="entry name" value="Metallo-depent_PP-like"/>
</dbReference>
<name>A0AAJ7TC59_PETMA</name>
<dbReference type="KEGG" id="pmrn:116944577"/>
<dbReference type="InterPro" id="IPR040194">
    <property type="entry name" value="Cwf19-like"/>
</dbReference>
<dbReference type="InterPro" id="IPR036265">
    <property type="entry name" value="HIT-like_sf"/>
</dbReference>
<proteinExistence type="inferred from homology"/>
<dbReference type="CDD" id="cd07380">
    <property type="entry name" value="MPP_CWF19_N"/>
    <property type="match status" value="1"/>
</dbReference>
<accession>A0AAJ7TC59</accession>